<name>A0A1G5EEU7_9RHOB</name>
<evidence type="ECO:0000313" key="4">
    <source>
        <dbReference type="Proteomes" id="UP000199502"/>
    </source>
</evidence>
<dbReference type="Proteomes" id="UP000199502">
    <property type="component" value="Unassembled WGS sequence"/>
</dbReference>
<feature type="region of interest" description="Disordered" evidence="1">
    <location>
        <begin position="264"/>
        <end position="286"/>
    </location>
</feature>
<dbReference type="EMBL" id="FMVT01000003">
    <property type="protein sequence ID" value="SCY25504.1"/>
    <property type="molecule type" value="Genomic_DNA"/>
</dbReference>
<organism evidence="3 4">
    <name type="scientific">Paracoccus tibetensis</name>
    <dbReference type="NCBI Taxonomy" id="336292"/>
    <lineage>
        <taxon>Bacteria</taxon>
        <taxon>Pseudomonadati</taxon>
        <taxon>Pseudomonadota</taxon>
        <taxon>Alphaproteobacteria</taxon>
        <taxon>Rhodobacterales</taxon>
        <taxon>Paracoccaceae</taxon>
        <taxon>Paracoccus</taxon>
    </lineage>
</organism>
<evidence type="ECO:0008006" key="5">
    <source>
        <dbReference type="Google" id="ProtNLM"/>
    </source>
</evidence>
<proteinExistence type="predicted"/>
<dbReference type="AlphaFoldDB" id="A0A1G5EEU7"/>
<sequence length="512" mass="53816">MFRPLATSALALILGAGTALADVTPAEVWESLERTYTDMGYQVGVGARSEDGDTLRLENVVLGAAQDAPGQFSATFPAIVLTDAGDGTVRSVIEGDIALTSRAPDRMGREGGFDAVMQMPGNETLSSGTPEEMQHRYTVPELRLTGTALDSEGESPLTMVLTDFQGNQGIRQATGGGNTQSYDLRAARMQVQLSGQGPALDAEGEPDTGEAAAAESFTADITAEQLALVGTGTTPGGELDFENNPAEALRQGLTMDGRLSVGPFSATMQSSRRSVEGEETSGTGTAAAEAGEIGFALSEAGLTFEGTTRNMQVEGAGDEMPMPLSYGVATGTARLVMPILRAEAPQPFSLTYALEGITLDESLWASFDPESQLPRDPANLNIDLSGEAVIATDLINADGMEQTEELPIQPRSLSVNRMALNALGATAEFGGQLTFGEDPSQPVGTLSGDITGINQLLDTMVAMGVLPQEQLMGTRMMLAMFARPVEGEPDRLRTELEFRDDGSIFANGQQVQ</sequence>
<reference evidence="3 4" key="1">
    <citation type="submission" date="2016-10" db="EMBL/GenBank/DDBJ databases">
        <authorList>
            <person name="de Groot N.N."/>
        </authorList>
    </citation>
    <scope>NUCLEOTIDE SEQUENCE [LARGE SCALE GENOMIC DNA]</scope>
    <source>
        <strain evidence="3 4">CGMCC 1.8925</strain>
    </source>
</reference>
<dbReference type="RefSeq" id="WP_090741014.1">
    <property type="nucleotide sequence ID" value="NZ_FMVT01000003.1"/>
</dbReference>
<protein>
    <recommendedName>
        <fullName evidence="5">DUF2125 domain-containing protein</fullName>
    </recommendedName>
</protein>
<evidence type="ECO:0000256" key="1">
    <source>
        <dbReference type="SAM" id="MobiDB-lite"/>
    </source>
</evidence>
<feature type="signal peptide" evidence="2">
    <location>
        <begin position="1"/>
        <end position="21"/>
    </location>
</feature>
<feature type="chain" id="PRO_5011517130" description="DUF2125 domain-containing protein" evidence="2">
    <location>
        <begin position="22"/>
        <end position="512"/>
    </location>
</feature>
<gene>
    <name evidence="3" type="ORF">SAMN05660710_01061</name>
</gene>
<evidence type="ECO:0000313" key="3">
    <source>
        <dbReference type="EMBL" id="SCY25504.1"/>
    </source>
</evidence>
<dbReference type="STRING" id="336292.SAMN05660710_01061"/>
<dbReference type="Pfam" id="PF09898">
    <property type="entry name" value="DUF2125"/>
    <property type="match status" value="1"/>
</dbReference>
<evidence type="ECO:0000256" key="2">
    <source>
        <dbReference type="SAM" id="SignalP"/>
    </source>
</evidence>
<keyword evidence="4" id="KW-1185">Reference proteome</keyword>
<dbReference type="InterPro" id="IPR018666">
    <property type="entry name" value="DUF2125"/>
</dbReference>
<dbReference type="OrthoDB" id="7791409at2"/>
<accession>A0A1G5EEU7</accession>
<keyword evidence="2" id="KW-0732">Signal</keyword>